<comment type="caution">
    <text evidence="3">The sequence shown here is derived from an EMBL/GenBank/DDBJ whole genome shotgun (WGS) entry which is preliminary data.</text>
</comment>
<dbReference type="InterPro" id="IPR050546">
    <property type="entry name" value="Glycosyl_Hydrlase_16"/>
</dbReference>
<dbReference type="InterPro" id="IPR000757">
    <property type="entry name" value="Beta-glucanase-like"/>
</dbReference>
<gene>
    <name evidence="3" type="ORF">ACFSJC_14995</name>
</gene>
<dbReference type="Proteomes" id="UP001597337">
    <property type="component" value="Unassembled WGS sequence"/>
</dbReference>
<dbReference type="PANTHER" id="PTHR10963:SF55">
    <property type="entry name" value="GLYCOSIDE HYDROLASE FAMILY 16 PROTEIN"/>
    <property type="match status" value="1"/>
</dbReference>
<dbReference type="Gene3D" id="2.60.120.200">
    <property type="match status" value="1"/>
</dbReference>
<evidence type="ECO:0000313" key="3">
    <source>
        <dbReference type="EMBL" id="MFD2113155.1"/>
    </source>
</evidence>
<dbReference type="SUPFAM" id="SSF49899">
    <property type="entry name" value="Concanavalin A-like lectins/glucanases"/>
    <property type="match status" value="1"/>
</dbReference>
<feature type="domain" description="GH16" evidence="2">
    <location>
        <begin position="59"/>
        <end position="293"/>
    </location>
</feature>
<dbReference type="Pfam" id="PF00722">
    <property type="entry name" value="Glyco_hydro_16"/>
    <property type="match status" value="1"/>
</dbReference>
<dbReference type="EMBL" id="JBHUHX010000043">
    <property type="protein sequence ID" value="MFD2113155.1"/>
    <property type="molecule type" value="Genomic_DNA"/>
</dbReference>
<sequence length="295" mass="33947">MIRVAFLFLASLSTVTLLLYEQGTFGKPSPKVWTHKGRLKEIPEHTTNELPLSDQTNKKDWVHFEPMSDEFESNDLDLDKWNLGIAPWLGRKPALFSNANVKVANGRLHLTMRKEDVPKKFQNLGYKGYTSAALHTKAKTAYGYFETKAKPMNSAGSSAFWFKRDTTPGWTTEIDVFEIGGNALGFDRIVNMHLHVFKTPSSNKHWRVGGKWIAPWRLADDYHAYGLEWSREDIRYYVDGVIVQTVENTHWHQPLSLIFDSETMPTWFGMPSDEDLPSTFSIEYVRAWKQKKARG</sequence>
<proteinExistence type="inferred from homology"/>
<dbReference type="PANTHER" id="PTHR10963">
    <property type="entry name" value="GLYCOSYL HYDROLASE-RELATED"/>
    <property type="match status" value="1"/>
</dbReference>
<evidence type="ECO:0000256" key="1">
    <source>
        <dbReference type="ARBA" id="ARBA00006865"/>
    </source>
</evidence>
<evidence type="ECO:0000313" key="4">
    <source>
        <dbReference type="Proteomes" id="UP001597337"/>
    </source>
</evidence>
<dbReference type="RefSeq" id="WP_386027852.1">
    <property type="nucleotide sequence ID" value="NZ_JBHUHX010000043.1"/>
</dbReference>
<keyword evidence="4" id="KW-1185">Reference proteome</keyword>
<dbReference type="InterPro" id="IPR013320">
    <property type="entry name" value="ConA-like_dom_sf"/>
</dbReference>
<dbReference type="PROSITE" id="PS51762">
    <property type="entry name" value="GH16_2"/>
    <property type="match status" value="1"/>
</dbReference>
<reference evidence="4" key="1">
    <citation type="journal article" date="2019" name="Int. J. Syst. Evol. Microbiol.">
        <title>The Global Catalogue of Microorganisms (GCM) 10K type strain sequencing project: providing services to taxonomists for standard genome sequencing and annotation.</title>
        <authorList>
            <consortium name="The Broad Institute Genomics Platform"/>
            <consortium name="The Broad Institute Genome Sequencing Center for Infectious Disease"/>
            <person name="Wu L."/>
            <person name="Ma J."/>
        </authorList>
    </citation>
    <scope>NUCLEOTIDE SEQUENCE [LARGE SCALE GENOMIC DNA]</scope>
    <source>
        <strain evidence="4">KACC 12597</strain>
    </source>
</reference>
<comment type="similarity">
    <text evidence="1">Belongs to the glycosyl hydrolase 16 family.</text>
</comment>
<protein>
    <submittedName>
        <fullName evidence="3">Family 16 glycosylhydrolase</fullName>
    </submittedName>
</protein>
<evidence type="ECO:0000259" key="2">
    <source>
        <dbReference type="PROSITE" id="PS51762"/>
    </source>
</evidence>
<organism evidence="3 4">
    <name type="scientific">Thiorhodococcus fuscus</name>
    <dbReference type="NCBI Taxonomy" id="527200"/>
    <lineage>
        <taxon>Bacteria</taxon>
        <taxon>Pseudomonadati</taxon>
        <taxon>Pseudomonadota</taxon>
        <taxon>Gammaproteobacteria</taxon>
        <taxon>Chromatiales</taxon>
        <taxon>Chromatiaceae</taxon>
        <taxon>Thiorhodococcus</taxon>
    </lineage>
</organism>
<name>A0ABW4YBG4_9GAMM</name>
<accession>A0ABW4YBG4</accession>